<feature type="transmembrane region" description="Helical" evidence="1">
    <location>
        <begin position="124"/>
        <end position="142"/>
    </location>
</feature>
<dbReference type="EMBL" id="JAVREJ010000010">
    <property type="protein sequence ID" value="MDT0350988.1"/>
    <property type="molecule type" value="Genomic_DNA"/>
</dbReference>
<comment type="caution">
    <text evidence="2">The sequence shown here is derived from an EMBL/GenBank/DDBJ whole genome shotgun (WGS) entry which is preliminary data.</text>
</comment>
<feature type="transmembrane region" description="Helical" evidence="1">
    <location>
        <begin position="305"/>
        <end position="323"/>
    </location>
</feature>
<evidence type="ECO:0000256" key="1">
    <source>
        <dbReference type="SAM" id="Phobius"/>
    </source>
</evidence>
<evidence type="ECO:0000313" key="2">
    <source>
        <dbReference type="EMBL" id="MDT0350988.1"/>
    </source>
</evidence>
<sequence>MHGRWADLRTAVAGVDPGLERLRLAGIGSASMVLAVVVMAAVRALTGQPVSLLIFAAVLAMISNLAVNEPDLSRRRATTALIILPAAVAVTAGTLLAPHRLVADVVLVAVTMAAVYVRRFGPRGFALGMAGFMPYFFTQFLQARPAELPWLLVAAVTGLGATLLLRGYVFAERDDRTLARLLRAFHAHVHGLVVATAALLAAAGGPADRVESALQDTRRRRTRLNRTALLVADRLDRLALMNPAARNPATRSPAPRTRTGPGNGSWMSSVVRISQALMAFWVTAVLALMYGLIGQFSLETLELRIEETAVGAVMGMLAAFLVLPRRTHDAYDEAHDDLVSTTDAVLVAATDQFLGRVPSGGPNELARDMDDALSTLRDRTAPLTGPWRRASDGYRDALHVLHRTRDQPAPVSAEELIDAAEAWAARCVERGRRHDLLEAARLLRRIDQSLLVLAGVPPTLSRR</sequence>
<keyword evidence="1" id="KW-0812">Transmembrane</keyword>
<keyword evidence="1" id="KW-0472">Membrane</keyword>
<feature type="transmembrane region" description="Helical" evidence="1">
    <location>
        <begin position="273"/>
        <end position="293"/>
    </location>
</feature>
<feature type="transmembrane region" description="Helical" evidence="1">
    <location>
        <begin position="50"/>
        <end position="67"/>
    </location>
</feature>
<protein>
    <recommendedName>
        <fullName evidence="4">Fusaric acid resistance protein-like</fullName>
    </recommendedName>
</protein>
<accession>A0ABU2NAL4</accession>
<gene>
    <name evidence="2" type="ORF">RM445_15775</name>
</gene>
<proteinExistence type="predicted"/>
<feature type="transmembrane region" description="Helical" evidence="1">
    <location>
        <begin position="24"/>
        <end position="44"/>
    </location>
</feature>
<feature type="transmembrane region" description="Helical" evidence="1">
    <location>
        <begin position="79"/>
        <end position="95"/>
    </location>
</feature>
<evidence type="ECO:0000313" key="3">
    <source>
        <dbReference type="Proteomes" id="UP001183202"/>
    </source>
</evidence>
<evidence type="ECO:0008006" key="4">
    <source>
        <dbReference type="Google" id="ProtNLM"/>
    </source>
</evidence>
<keyword evidence="1" id="KW-1133">Transmembrane helix</keyword>
<dbReference type="Proteomes" id="UP001183202">
    <property type="component" value="Unassembled WGS sequence"/>
</dbReference>
<keyword evidence="3" id="KW-1185">Reference proteome</keyword>
<organism evidence="2 3">
    <name type="scientific">Pseudonocardia charpentierae</name>
    <dbReference type="NCBI Taxonomy" id="3075545"/>
    <lineage>
        <taxon>Bacteria</taxon>
        <taxon>Bacillati</taxon>
        <taxon>Actinomycetota</taxon>
        <taxon>Actinomycetes</taxon>
        <taxon>Pseudonocardiales</taxon>
        <taxon>Pseudonocardiaceae</taxon>
        <taxon>Pseudonocardia</taxon>
    </lineage>
</organism>
<name>A0ABU2NAL4_9PSEU</name>
<reference evidence="3" key="1">
    <citation type="submission" date="2023-07" db="EMBL/GenBank/DDBJ databases">
        <title>30 novel species of actinomycetes from the DSMZ collection.</title>
        <authorList>
            <person name="Nouioui I."/>
        </authorList>
    </citation>
    <scope>NUCLEOTIDE SEQUENCE [LARGE SCALE GENOMIC DNA]</scope>
    <source>
        <strain evidence="3">DSM 45834</strain>
    </source>
</reference>
<feature type="transmembrane region" description="Helical" evidence="1">
    <location>
        <begin position="101"/>
        <end position="117"/>
    </location>
</feature>
<dbReference type="RefSeq" id="WP_311557076.1">
    <property type="nucleotide sequence ID" value="NZ_JAVREJ010000010.1"/>
</dbReference>
<feature type="transmembrane region" description="Helical" evidence="1">
    <location>
        <begin position="148"/>
        <end position="169"/>
    </location>
</feature>